<protein>
    <recommendedName>
        <fullName evidence="14">DNA ligase</fullName>
        <ecNumber evidence="14">6.5.1.1</ecNumber>
    </recommendedName>
</protein>
<evidence type="ECO:0000256" key="12">
    <source>
        <dbReference type="ARBA" id="ARBA00023306"/>
    </source>
</evidence>
<accession>A0A9P8ALP2</accession>
<evidence type="ECO:0000313" key="19">
    <source>
        <dbReference type="Proteomes" id="UP000790833"/>
    </source>
</evidence>
<keyword evidence="7 14" id="KW-0227">DNA damage</keyword>
<dbReference type="CDD" id="cd07969">
    <property type="entry name" value="OBF_DNA_ligase_I"/>
    <property type="match status" value="1"/>
</dbReference>
<dbReference type="RefSeq" id="XP_043051839.1">
    <property type="nucleotide sequence ID" value="XM_043191162.1"/>
</dbReference>
<dbReference type="GeneID" id="66113683"/>
<dbReference type="Gene3D" id="3.30.470.30">
    <property type="entry name" value="DNA ligase/mRNA capping enzyme"/>
    <property type="match status" value="1"/>
</dbReference>
<dbReference type="GO" id="GO:0003677">
    <property type="term" value="F:DNA binding"/>
    <property type="evidence" value="ECO:0007669"/>
    <property type="project" value="InterPro"/>
</dbReference>
<keyword evidence="3 14" id="KW-0436">Ligase</keyword>
<evidence type="ECO:0000259" key="17">
    <source>
        <dbReference type="PROSITE" id="PS50160"/>
    </source>
</evidence>
<dbReference type="InterPro" id="IPR000977">
    <property type="entry name" value="DNA_ligase_ATP-dep"/>
</dbReference>
<keyword evidence="12" id="KW-0131">Cell cycle</keyword>
<dbReference type="AlphaFoldDB" id="A0A9P8ALP2"/>
<dbReference type="GO" id="GO:0071897">
    <property type="term" value="P:DNA biosynthetic process"/>
    <property type="evidence" value="ECO:0007669"/>
    <property type="project" value="InterPro"/>
</dbReference>
<dbReference type="Gene3D" id="2.40.50.140">
    <property type="entry name" value="Nucleic acid-binding proteins"/>
    <property type="match status" value="1"/>
</dbReference>
<dbReference type="InterPro" id="IPR016059">
    <property type="entry name" value="DNA_ligase_ATP-dep_CS"/>
</dbReference>
<feature type="compositionally biased region" description="Basic and acidic residues" evidence="16">
    <location>
        <begin position="85"/>
        <end position="98"/>
    </location>
</feature>
<proteinExistence type="inferred from homology"/>
<dbReference type="GO" id="GO:0005739">
    <property type="term" value="C:mitochondrion"/>
    <property type="evidence" value="ECO:0007669"/>
    <property type="project" value="TreeGrafter"/>
</dbReference>
<dbReference type="NCBIfam" id="TIGR00574">
    <property type="entry name" value="dnl1"/>
    <property type="match status" value="1"/>
</dbReference>
<dbReference type="FunFam" id="1.10.3260.10:FF:000001">
    <property type="entry name" value="DNA ligase"/>
    <property type="match status" value="1"/>
</dbReference>
<feature type="domain" description="ATP-dependent DNA ligase family profile" evidence="17">
    <location>
        <begin position="495"/>
        <end position="632"/>
    </location>
</feature>
<dbReference type="Pfam" id="PF04679">
    <property type="entry name" value="DNA_ligase_A_C"/>
    <property type="match status" value="1"/>
</dbReference>
<dbReference type="GO" id="GO:1903461">
    <property type="term" value="P:Okazaki fragment processing involved in mitotic DNA replication"/>
    <property type="evidence" value="ECO:0007669"/>
    <property type="project" value="TreeGrafter"/>
</dbReference>
<gene>
    <name evidence="18" type="primary">CDC9</name>
    <name evidence="18" type="ORF">KQ657_000309</name>
</gene>
<keyword evidence="19" id="KW-1185">Reference proteome</keyword>
<evidence type="ECO:0000256" key="3">
    <source>
        <dbReference type="ARBA" id="ARBA00022598"/>
    </source>
</evidence>
<dbReference type="SUPFAM" id="SSF50249">
    <property type="entry name" value="Nucleic acid-binding proteins"/>
    <property type="match status" value="1"/>
</dbReference>
<dbReference type="EMBL" id="JAHMUF010000001">
    <property type="protein sequence ID" value="KAG7196294.1"/>
    <property type="molecule type" value="Genomic_DNA"/>
</dbReference>
<keyword evidence="4" id="KW-0132">Cell division</keyword>
<feature type="region of interest" description="Disordered" evidence="16">
    <location>
        <begin position="36"/>
        <end position="98"/>
    </location>
</feature>
<dbReference type="Pfam" id="PF04675">
    <property type="entry name" value="DNA_ligase_A_N"/>
    <property type="match status" value="1"/>
</dbReference>
<evidence type="ECO:0000256" key="11">
    <source>
        <dbReference type="ARBA" id="ARBA00023242"/>
    </source>
</evidence>
<evidence type="ECO:0000256" key="16">
    <source>
        <dbReference type="SAM" id="MobiDB-lite"/>
    </source>
</evidence>
<dbReference type="GO" id="GO:0051301">
    <property type="term" value="P:cell division"/>
    <property type="evidence" value="ECO:0007669"/>
    <property type="project" value="UniProtKB-KW"/>
</dbReference>
<name>A0A9P8ALP2_9ASCO</name>
<keyword evidence="11" id="KW-0539">Nucleus</keyword>
<dbReference type="GO" id="GO:0006310">
    <property type="term" value="P:DNA recombination"/>
    <property type="evidence" value="ECO:0007669"/>
    <property type="project" value="UniProtKB-KW"/>
</dbReference>
<dbReference type="InterPro" id="IPR012308">
    <property type="entry name" value="DNA_ligase_ATP-dep_N"/>
</dbReference>
<dbReference type="Pfam" id="PF01068">
    <property type="entry name" value="DNA_ligase_A_M"/>
    <property type="match status" value="1"/>
</dbReference>
<reference evidence="18" key="1">
    <citation type="submission" date="2021-03" db="EMBL/GenBank/DDBJ databases">
        <authorList>
            <person name="Palmer J.M."/>
        </authorList>
    </citation>
    <scope>NUCLEOTIDE SEQUENCE</scope>
    <source>
        <strain evidence="18">ARV_011</strain>
    </source>
</reference>
<evidence type="ECO:0000256" key="4">
    <source>
        <dbReference type="ARBA" id="ARBA00022618"/>
    </source>
</evidence>
<dbReference type="InterPro" id="IPR012309">
    <property type="entry name" value="DNA_ligase_ATP-dep_C"/>
</dbReference>
<dbReference type="FunFam" id="2.40.50.140:FF:000062">
    <property type="entry name" value="DNA ligase"/>
    <property type="match status" value="1"/>
</dbReference>
<dbReference type="EC" id="6.5.1.1" evidence="14"/>
<evidence type="ECO:0000313" key="18">
    <source>
        <dbReference type="EMBL" id="KAG7196294.1"/>
    </source>
</evidence>
<keyword evidence="10 14" id="KW-0234">DNA repair</keyword>
<dbReference type="InterPro" id="IPR050191">
    <property type="entry name" value="ATP-dep_DNA_ligase"/>
</dbReference>
<evidence type="ECO:0000256" key="15">
    <source>
        <dbReference type="RuleBase" id="RU004196"/>
    </source>
</evidence>
<evidence type="ECO:0000256" key="6">
    <source>
        <dbReference type="ARBA" id="ARBA00022741"/>
    </source>
</evidence>
<dbReference type="Gene3D" id="1.10.3260.10">
    <property type="entry name" value="DNA ligase, ATP-dependent, N-terminal domain"/>
    <property type="match status" value="1"/>
</dbReference>
<keyword evidence="5" id="KW-0235">DNA replication</keyword>
<evidence type="ECO:0000256" key="8">
    <source>
        <dbReference type="ARBA" id="ARBA00022840"/>
    </source>
</evidence>
<evidence type="ECO:0000256" key="14">
    <source>
        <dbReference type="RuleBase" id="RU000617"/>
    </source>
</evidence>
<dbReference type="PANTHER" id="PTHR45674:SF4">
    <property type="entry name" value="DNA LIGASE 1"/>
    <property type="match status" value="1"/>
</dbReference>
<dbReference type="OrthoDB" id="206088at2759"/>
<evidence type="ECO:0000256" key="10">
    <source>
        <dbReference type="ARBA" id="ARBA00023204"/>
    </source>
</evidence>
<dbReference type="InterPro" id="IPR012340">
    <property type="entry name" value="NA-bd_OB-fold"/>
</dbReference>
<evidence type="ECO:0000256" key="13">
    <source>
        <dbReference type="ARBA" id="ARBA00034003"/>
    </source>
</evidence>
<dbReference type="GO" id="GO:0005524">
    <property type="term" value="F:ATP binding"/>
    <property type="evidence" value="ECO:0007669"/>
    <property type="project" value="UniProtKB-KW"/>
</dbReference>
<dbReference type="GO" id="GO:0006281">
    <property type="term" value="P:DNA repair"/>
    <property type="evidence" value="ECO:0007669"/>
    <property type="project" value="UniProtKB-KW"/>
</dbReference>
<dbReference type="CDD" id="cd07900">
    <property type="entry name" value="Adenylation_DNA_ligase_I_Euk"/>
    <property type="match status" value="1"/>
</dbReference>
<evidence type="ECO:0000256" key="2">
    <source>
        <dbReference type="ARBA" id="ARBA00007572"/>
    </source>
</evidence>
<dbReference type="FunFam" id="3.30.470.30:FF:000016">
    <property type="entry name" value="DNA ligase"/>
    <property type="match status" value="1"/>
</dbReference>
<comment type="catalytic activity">
    <reaction evidence="13 14">
        <text>ATP + (deoxyribonucleotide)n-3'-hydroxyl + 5'-phospho-(deoxyribonucleotide)m = (deoxyribonucleotide)n+m + AMP + diphosphate.</text>
        <dbReference type="EC" id="6.5.1.1"/>
    </reaction>
</comment>
<comment type="similarity">
    <text evidence="2 15">Belongs to the ATP-dependent DNA ligase family.</text>
</comment>
<dbReference type="PROSITE" id="PS00333">
    <property type="entry name" value="DNA_LIGASE_A2"/>
    <property type="match status" value="1"/>
</dbReference>
<evidence type="ECO:0000256" key="7">
    <source>
        <dbReference type="ARBA" id="ARBA00022763"/>
    </source>
</evidence>
<dbReference type="Proteomes" id="UP000790833">
    <property type="component" value="Unassembled WGS sequence"/>
</dbReference>
<evidence type="ECO:0000256" key="1">
    <source>
        <dbReference type="ARBA" id="ARBA00004123"/>
    </source>
</evidence>
<keyword evidence="9 14" id="KW-0233">DNA recombination</keyword>
<evidence type="ECO:0000256" key="5">
    <source>
        <dbReference type="ARBA" id="ARBA00022705"/>
    </source>
</evidence>
<dbReference type="SUPFAM" id="SSF56091">
    <property type="entry name" value="DNA ligase/mRNA capping enzyme, catalytic domain"/>
    <property type="match status" value="1"/>
</dbReference>
<dbReference type="PROSITE" id="PS50160">
    <property type="entry name" value="DNA_LIGASE_A3"/>
    <property type="match status" value="1"/>
</dbReference>
<dbReference type="GO" id="GO:0003910">
    <property type="term" value="F:DNA ligase (ATP) activity"/>
    <property type="evidence" value="ECO:0007669"/>
    <property type="project" value="UniProtKB-EC"/>
</dbReference>
<dbReference type="Gene3D" id="3.30.1490.70">
    <property type="match status" value="1"/>
</dbReference>
<organism evidence="18 19">
    <name type="scientific">Scheffersomyces spartinae</name>
    <dbReference type="NCBI Taxonomy" id="45513"/>
    <lineage>
        <taxon>Eukaryota</taxon>
        <taxon>Fungi</taxon>
        <taxon>Dikarya</taxon>
        <taxon>Ascomycota</taxon>
        <taxon>Saccharomycotina</taxon>
        <taxon>Pichiomycetes</taxon>
        <taxon>Debaryomycetaceae</taxon>
        <taxon>Scheffersomyces</taxon>
    </lineage>
</organism>
<comment type="caution">
    <text evidence="18">The sequence shown here is derived from an EMBL/GenBank/DDBJ whole genome shotgun (WGS) entry which is preliminary data.</text>
</comment>
<dbReference type="PANTHER" id="PTHR45674">
    <property type="entry name" value="DNA LIGASE 1/3 FAMILY MEMBER"/>
    <property type="match status" value="1"/>
</dbReference>
<keyword evidence="8 14" id="KW-0067">ATP-binding</keyword>
<dbReference type="PROSITE" id="PS00697">
    <property type="entry name" value="DNA_LIGASE_A1"/>
    <property type="match status" value="1"/>
</dbReference>
<evidence type="ECO:0000256" key="9">
    <source>
        <dbReference type="ARBA" id="ARBA00023172"/>
    </source>
</evidence>
<sequence>MLLVKRVAPFRIHHPFYFMAQQQNILRFFGGGKPVPAPKRKLSDQSPVETRPPPSSSPSSPIKSSKKLKINPDNASATALEDDASSLKDSDLSEGEVSTKDNLKEADVLIKLTEKVKAEHATEKLVNEGAALAYSKVSNVFERVESESSRLAITAIVSEFFLEVLQQSTVDMLVKVVYLFINRLGPDYEPDLELGLGETLLIKTISECYGRPLSKIRADYKETGDLGIVAQKSRSGQPTMFRPARLDVEGVFNTLTSIAKTNGKDSQTKKINLINRMLTACDPKTSEAKFLIRSLEGKLRIGLAEKTIQIAIAQAFVNFESDCKSESKSLKKKINPQTLTKAEDIVREAFSQVPNYEMLIHNAYDHGVMNLLEHSQLTPGVPLKPMLAKPTKSITEVLDRFQGEEFTCEYKYDGERAQVHLLPNGEVRIYSRNSEDMSQRYPDLISIVQAGVFGSQNRKVTSMIMDCEAVAYDRKNDKILPFQVLSTRKRKSVDENDITVQICLFAFDLLYFNEESLITKSLAERRKVLFDNFTPVEGKFRFATQKNSSNLDELQQFLDQSVKDSCEGLMVKMLNGSDSFYEPSKRSRNWLKLKKDYLAGVGDSLDLVVIGGYTGRGKRTGAYGGFLLASYNQDTGEYETACKVGTGFKDEDLSNLYQKLHHTEILQPKTYYVYDTTNSNAVPDVWFEPTMLFEVLTADLSLSPIYKAAHLEYGKGISLRFPRFIRIRDDKGIEDATSSTEIAEFYERQANVN</sequence>
<dbReference type="SUPFAM" id="SSF117018">
    <property type="entry name" value="ATP-dependent DNA ligase DNA-binding domain"/>
    <property type="match status" value="1"/>
</dbReference>
<keyword evidence="6 14" id="KW-0547">Nucleotide-binding</keyword>
<dbReference type="InterPro" id="IPR012310">
    <property type="entry name" value="DNA_ligase_ATP-dep_cent"/>
</dbReference>
<dbReference type="InterPro" id="IPR036599">
    <property type="entry name" value="DNA_ligase_N_sf"/>
</dbReference>
<dbReference type="GO" id="GO:0005634">
    <property type="term" value="C:nucleus"/>
    <property type="evidence" value="ECO:0007669"/>
    <property type="project" value="UniProtKB-SubCell"/>
</dbReference>
<comment type="subcellular location">
    <subcellularLocation>
        <location evidence="1">Nucleus</location>
    </subcellularLocation>
</comment>